<dbReference type="InterPro" id="IPR000847">
    <property type="entry name" value="LysR_HTH_N"/>
</dbReference>
<dbReference type="Gene3D" id="1.10.10.10">
    <property type="entry name" value="Winged helix-like DNA-binding domain superfamily/Winged helix DNA-binding domain"/>
    <property type="match status" value="1"/>
</dbReference>
<dbReference type="Gene3D" id="3.40.190.290">
    <property type="match status" value="1"/>
</dbReference>
<dbReference type="InterPro" id="IPR036390">
    <property type="entry name" value="WH_DNA-bd_sf"/>
</dbReference>
<sequence>MRKLGIDDLARMATFARVVELGAFSRAAKALGLTTSSVSQHVRALELSLQATLLNRSTRKLSLTEAGTLFYKHCAHIVTAASEAEQSIAVLNNEMVGEVRIAVSSFMSTKYLIPALHDFIRHNPKVRLRLEVADNNVDLIEQRIDLALRAGRNRQPGDIFLGRFSDVLCASPSYLAVRPPIHSPVDLLHHDFLLFNPHGEPCFLEFSNAASGTVRVRLQPRISANHARSLRYLALDGHGITRLLECKIDDDLRAGRLVQVLPDWTLGGFDVYVTVRHRDNMPLKVRQCLEHIQHYFEVVLPLNAVAAAPA</sequence>
<dbReference type="PANTHER" id="PTHR30537">
    <property type="entry name" value="HTH-TYPE TRANSCRIPTIONAL REGULATOR"/>
    <property type="match status" value="1"/>
</dbReference>
<dbReference type="InterPro" id="IPR036388">
    <property type="entry name" value="WH-like_DNA-bd_sf"/>
</dbReference>
<reference evidence="6 7" key="1">
    <citation type="submission" date="2010-04" db="EMBL/GenBank/DDBJ databases">
        <title>The genome of Herbaspirillum seropedicae SmR1, an endophytic, nitrogen-fixing, plant-growth promoting beta-Proteobacteria.</title>
        <authorList>
            <person name="Pedrosa F.O."/>
            <person name="Monteiro R.A."/>
            <person name="Wassem R."/>
            <person name="Cruz L.M."/>
            <person name="Ayub R.A."/>
            <person name="Colauto N.B."/>
            <person name="Fernandez M.A."/>
            <person name="Fungaro M.H.P."/>
            <person name="Grisard E.C."/>
            <person name="Hungria M."/>
            <person name="Madeira H.M.F."/>
            <person name="Nodari R.O."/>
            <person name="Osaku C.A."/>
            <person name="Petzl-Erler M.L."/>
            <person name="Terenzi H."/>
            <person name="Vieira L.G.E."/>
            <person name="Almeida M.I.M."/>
            <person name="Alves L.R."/>
            <person name="Arantes O.M.N."/>
            <person name="Balsanelli E."/>
            <person name="Barcellos F.G."/>
            <person name="Baura V.A."/>
            <person name="Binde D.R."/>
            <person name="Campo R.J."/>
            <person name="Chubatsu L.S."/>
            <person name="Chueire L.M.O."/>
            <person name="Ciferri R.R."/>
            <person name="Correa L.C."/>
            <person name="da Conceicao Silva J.L."/>
            <person name="Dabul A.N.G."/>
            <person name="Dambros B.P."/>
            <person name="Faoro H."/>
            <person name="Favetti A."/>
            <person name="Friedermann G."/>
            <person name="Furlaneto M.C."/>
            <person name="Gasques L.S."/>
            <person name="Gimenes C.C.T."/>
            <person name="Gioppo N.M.R."/>
            <person name="Glienke-Blanco C."/>
            <person name="Godoy L.P."/>
            <person name="Guerra M.P."/>
            <person name="Karp S."/>
            <person name="Kava-Cordeiro V."/>
            <person name="Margarido V.P."/>
            <person name="Mathioni S.M."/>
            <person name="Menck-Soares M.A."/>
            <person name="Murace N.K."/>
            <person name="Nicolas M.F."/>
            <person name="Oliveira C.E.C."/>
            <person name="Pagnan N.A.B."/>
            <person name="Pamphile J.A."/>
            <person name="Patussi E.V."/>
            <person name="Pereira L.F.P."/>
            <person name="Pereira-Ferrari L."/>
            <person name="Pinto F.G.S."/>
            <person name="Precoma C."/>
            <person name="Prioli A.J."/>
            <person name="Prioli S.M.A.P."/>
            <person name="Raittz R.T."/>
            <person name="Ramos H.J.O."/>
            <person name="Ribeiro E.M.S.F."/>
            <person name="Rigo L.U."/>
            <person name="Rocha C.L.M.S.C."/>
            <person name="Rocha S.N."/>
            <person name="Santos K."/>
            <person name="Satori D."/>
            <person name="Silva A.G."/>
            <person name="Simao R.C.G."/>
            <person name="Soares M.A.M."/>
            <person name="Souza E.M."/>
            <person name="Steffens M.B.R."/>
            <person name="Steindel M."/>
            <person name="Tadra-Sfeir M.Z."/>
            <person name="Takahashi E.K."/>
            <person name="Torres R.A."/>
            <person name="Valle J.S."/>
            <person name="Vernal J.I."/>
            <person name="Vilas-Boas L.A."/>
            <person name="Watanabe M.A.E."/>
            <person name="Weiss V.A."/>
            <person name="Yates M.A."/>
            <person name="Souza E.M."/>
        </authorList>
    </citation>
    <scope>NUCLEOTIDE SEQUENCE [LARGE SCALE GENOMIC DNA]</scope>
    <source>
        <strain evidence="6 7">SmR1</strain>
    </source>
</reference>
<evidence type="ECO:0000256" key="1">
    <source>
        <dbReference type="ARBA" id="ARBA00009437"/>
    </source>
</evidence>
<gene>
    <name evidence="6" type="ordered locus">Hsero_1292</name>
</gene>
<dbReference type="KEGG" id="hse:Hsero_1292"/>
<dbReference type="Proteomes" id="UP000000329">
    <property type="component" value="Chromosome"/>
</dbReference>
<comment type="similarity">
    <text evidence="1">Belongs to the LysR transcriptional regulatory family.</text>
</comment>
<dbReference type="FunFam" id="1.10.10.10:FF:000001">
    <property type="entry name" value="LysR family transcriptional regulator"/>
    <property type="match status" value="1"/>
</dbReference>
<keyword evidence="2" id="KW-0805">Transcription regulation</keyword>
<dbReference type="Pfam" id="PF00126">
    <property type="entry name" value="HTH_1"/>
    <property type="match status" value="1"/>
</dbReference>
<dbReference type="InterPro" id="IPR058163">
    <property type="entry name" value="LysR-type_TF_proteobact-type"/>
</dbReference>
<dbReference type="GO" id="GO:0006351">
    <property type="term" value="P:DNA-templated transcription"/>
    <property type="evidence" value="ECO:0007669"/>
    <property type="project" value="TreeGrafter"/>
</dbReference>
<dbReference type="PROSITE" id="PS50931">
    <property type="entry name" value="HTH_LYSR"/>
    <property type="match status" value="1"/>
</dbReference>
<proteinExistence type="inferred from homology"/>
<keyword evidence="4" id="KW-0804">Transcription</keyword>
<dbReference type="STRING" id="757424.Hsero_1292"/>
<dbReference type="eggNOG" id="COG0583">
    <property type="taxonomic scope" value="Bacteria"/>
</dbReference>
<evidence type="ECO:0000256" key="4">
    <source>
        <dbReference type="ARBA" id="ARBA00023163"/>
    </source>
</evidence>
<evidence type="ECO:0000256" key="2">
    <source>
        <dbReference type="ARBA" id="ARBA00023015"/>
    </source>
</evidence>
<name>D8INY8_HERSS</name>
<dbReference type="PANTHER" id="PTHR30537:SF30">
    <property type="entry name" value="TRANSCRIPTIONAL REGULATOR-RELATED"/>
    <property type="match status" value="1"/>
</dbReference>
<evidence type="ECO:0000313" key="7">
    <source>
        <dbReference type="Proteomes" id="UP000000329"/>
    </source>
</evidence>
<evidence type="ECO:0000259" key="5">
    <source>
        <dbReference type="PROSITE" id="PS50931"/>
    </source>
</evidence>
<dbReference type="HOGENOM" id="CLU_039613_16_2_4"/>
<organism evidence="6 7">
    <name type="scientific">Herbaspirillum seropedicae (strain SmR1)</name>
    <dbReference type="NCBI Taxonomy" id="757424"/>
    <lineage>
        <taxon>Bacteria</taxon>
        <taxon>Pseudomonadati</taxon>
        <taxon>Pseudomonadota</taxon>
        <taxon>Betaproteobacteria</taxon>
        <taxon>Burkholderiales</taxon>
        <taxon>Oxalobacteraceae</taxon>
        <taxon>Herbaspirillum</taxon>
    </lineage>
</organism>
<dbReference type="SUPFAM" id="SSF53850">
    <property type="entry name" value="Periplasmic binding protein-like II"/>
    <property type="match status" value="1"/>
</dbReference>
<evidence type="ECO:0000313" key="6">
    <source>
        <dbReference type="EMBL" id="ADJ62808.1"/>
    </source>
</evidence>
<keyword evidence="3" id="KW-0238">DNA-binding</keyword>
<dbReference type="AlphaFoldDB" id="D8INY8"/>
<evidence type="ECO:0000256" key="3">
    <source>
        <dbReference type="ARBA" id="ARBA00023125"/>
    </source>
</evidence>
<dbReference type="EMBL" id="CP002039">
    <property type="protein sequence ID" value="ADJ62808.1"/>
    <property type="molecule type" value="Genomic_DNA"/>
</dbReference>
<dbReference type="GO" id="GO:0043565">
    <property type="term" value="F:sequence-specific DNA binding"/>
    <property type="evidence" value="ECO:0007669"/>
    <property type="project" value="TreeGrafter"/>
</dbReference>
<dbReference type="GO" id="GO:0003700">
    <property type="term" value="F:DNA-binding transcription factor activity"/>
    <property type="evidence" value="ECO:0007669"/>
    <property type="project" value="InterPro"/>
</dbReference>
<dbReference type="SUPFAM" id="SSF46785">
    <property type="entry name" value="Winged helix' DNA-binding domain"/>
    <property type="match status" value="1"/>
</dbReference>
<keyword evidence="7" id="KW-1185">Reference proteome</keyword>
<protein>
    <submittedName>
        <fullName evidence="6">Transcription regulator protein</fullName>
    </submittedName>
</protein>
<dbReference type="Pfam" id="PF03466">
    <property type="entry name" value="LysR_substrate"/>
    <property type="match status" value="1"/>
</dbReference>
<dbReference type="CDD" id="cd08422">
    <property type="entry name" value="PBP2_CrgA_like"/>
    <property type="match status" value="1"/>
</dbReference>
<feature type="domain" description="HTH lysR-type" evidence="5">
    <location>
        <begin position="7"/>
        <end position="64"/>
    </location>
</feature>
<dbReference type="InterPro" id="IPR005119">
    <property type="entry name" value="LysR_subst-bd"/>
</dbReference>
<accession>D8INY8</accession>